<evidence type="ECO:0000313" key="2">
    <source>
        <dbReference type="EMBL" id="MBX0324382.1"/>
    </source>
</evidence>
<keyword evidence="1" id="KW-1133">Transmembrane helix</keyword>
<keyword evidence="1" id="KW-0472">Membrane</keyword>
<comment type="caution">
    <text evidence="2">The sequence shown here is derived from an EMBL/GenBank/DDBJ whole genome shotgun (WGS) entry which is preliminary data.</text>
</comment>
<dbReference type="Proteomes" id="UP001430377">
    <property type="component" value="Unassembled WGS sequence"/>
</dbReference>
<gene>
    <name evidence="2" type="ORF">EGH21_15230</name>
</gene>
<organism evidence="2 3">
    <name type="scientific">Haloarcula rubra</name>
    <dbReference type="NCBI Taxonomy" id="2487747"/>
    <lineage>
        <taxon>Archaea</taxon>
        <taxon>Methanobacteriati</taxon>
        <taxon>Methanobacteriota</taxon>
        <taxon>Stenosarchaea group</taxon>
        <taxon>Halobacteria</taxon>
        <taxon>Halobacteriales</taxon>
        <taxon>Haloarculaceae</taxon>
        <taxon>Haloarcula</taxon>
    </lineage>
</organism>
<feature type="transmembrane region" description="Helical" evidence="1">
    <location>
        <begin position="31"/>
        <end position="51"/>
    </location>
</feature>
<proteinExistence type="predicted"/>
<dbReference type="EMBL" id="RKLR01000006">
    <property type="protein sequence ID" value="MBX0324382.1"/>
    <property type="molecule type" value="Genomic_DNA"/>
</dbReference>
<keyword evidence="3" id="KW-1185">Reference proteome</keyword>
<accession>A0AAW4PVW8</accession>
<reference evidence="2 3" key="1">
    <citation type="submission" date="2021-06" db="EMBL/GenBank/DDBJ databases">
        <title>Halomicroarcula sp. a new haloarchaeum isolated from saline soil.</title>
        <authorList>
            <person name="Duran-Viseras A."/>
            <person name="Sanchez-Porro C."/>
            <person name="Ventosa A."/>
        </authorList>
    </citation>
    <scope>NUCLEOTIDE SEQUENCE [LARGE SCALE GENOMIC DNA]</scope>
    <source>
        <strain evidence="2 3">F13</strain>
    </source>
</reference>
<sequence length="56" mass="5810">MSVLRLLYPCILSGVNVGVGWLLYRPLESTAGLVLLLVGVLVLLAVLTQTVGGTTG</sequence>
<name>A0AAW4PVW8_9EURY</name>
<dbReference type="AlphaFoldDB" id="A0AAW4PVW8"/>
<keyword evidence="1" id="KW-0812">Transmembrane</keyword>
<dbReference type="RefSeq" id="WP_220619337.1">
    <property type="nucleotide sequence ID" value="NZ_RKLR01000006.1"/>
</dbReference>
<feature type="transmembrane region" description="Helical" evidence="1">
    <location>
        <begin position="6"/>
        <end position="24"/>
    </location>
</feature>
<evidence type="ECO:0000256" key="1">
    <source>
        <dbReference type="SAM" id="Phobius"/>
    </source>
</evidence>
<protein>
    <submittedName>
        <fullName evidence="2">Uncharacterized protein</fullName>
    </submittedName>
</protein>
<evidence type="ECO:0000313" key="3">
    <source>
        <dbReference type="Proteomes" id="UP001430377"/>
    </source>
</evidence>